<protein>
    <submittedName>
        <fullName evidence="5">AsnC family transcriptional regulator</fullName>
    </submittedName>
</protein>
<dbReference type="Proteomes" id="UP000601108">
    <property type="component" value="Unassembled WGS sequence"/>
</dbReference>
<dbReference type="EMBL" id="BMWS01000008">
    <property type="protein sequence ID" value="GGX15253.1"/>
    <property type="molecule type" value="Genomic_DNA"/>
</dbReference>
<dbReference type="InterPro" id="IPR036390">
    <property type="entry name" value="WH_DNA-bd_sf"/>
</dbReference>
<dbReference type="SUPFAM" id="SSF46785">
    <property type="entry name" value="Winged helix' DNA-binding domain"/>
    <property type="match status" value="1"/>
</dbReference>
<feature type="domain" description="HTH asnC-type" evidence="4">
    <location>
        <begin position="3"/>
        <end position="64"/>
    </location>
</feature>
<dbReference type="Pfam" id="PF13412">
    <property type="entry name" value="HTH_24"/>
    <property type="match status" value="1"/>
</dbReference>
<keyword evidence="2" id="KW-0238">DNA-binding</keyword>
<dbReference type="SMART" id="SM00344">
    <property type="entry name" value="HTH_ASNC"/>
    <property type="match status" value="1"/>
</dbReference>
<dbReference type="RefSeq" id="WP_027411696.1">
    <property type="nucleotide sequence ID" value="NZ_BMWS01000008.1"/>
</dbReference>
<dbReference type="GO" id="GO:0006355">
    <property type="term" value="P:regulation of DNA-templated transcription"/>
    <property type="evidence" value="ECO:0007669"/>
    <property type="project" value="UniProtKB-ARBA"/>
</dbReference>
<dbReference type="PANTHER" id="PTHR30154:SF54">
    <property type="entry name" value="POSSIBLE TRANSCRIPTIONAL REGULATORY PROTEIN (PROBABLY LRP_ASNC-FAMILY)"/>
    <property type="match status" value="1"/>
</dbReference>
<dbReference type="PROSITE" id="PS50956">
    <property type="entry name" value="HTH_ASNC_2"/>
    <property type="match status" value="1"/>
</dbReference>
<dbReference type="InterPro" id="IPR019887">
    <property type="entry name" value="Tscrpt_reg_AsnC/Lrp_C"/>
</dbReference>
<dbReference type="PRINTS" id="PR00033">
    <property type="entry name" value="HTHASNC"/>
</dbReference>
<dbReference type="CDD" id="cd00090">
    <property type="entry name" value="HTH_ARSR"/>
    <property type="match status" value="1"/>
</dbReference>
<proteinExistence type="predicted"/>
<evidence type="ECO:0000256" key="3">
    <source>
        <dbReference type="ARBA" id="ARBA00023163"/>
    </source>
</evidence>
<keyword evidence="1" id="KW-0805">Transcription regulation</keyword>
<dbReference type="InterPro" id="IPR011008">
    <property type="entry name" value="Dimeric_a/b-barrel"/>
</dbReference>
<dbReference type="Gene3D" id="1.10.10.10">
    <property type="entry name" value="Winged helix-like DNA-binding domain superfamily/Winged helix DNA-binding domain"/>
    <property type="match status" value="1"/>
</dbReference>
<dbReference type="Pfam" id="PF01037">
    <property type="entry name" value="AsnC_trans_reg"/>
    <property type="match status" value="1"/>
</dbReference>
<evidence type="ECO:0000256" key="2">
    <source>
        <dbReference type="ARBA" id="ARBA00023125"/>
    </source>
</evidence>
<evidence type="ECO:0000259" key="4">
    <source>
        <dbReference type="PROSITE" id="PS50956"/>
    </source>
</evidence>
<dbReference type="GO" id="GO:0043200">
    <property type="term" value="P:response to amino acid"/>
    <property type="evidence" value="ECO:0007669"/>
    <property type="project" value="TreeGrafter"/>
</dbReference>
<dbReference type="AlphaFoldDB" id="A0A918N3M9"/>
<evidence type="ECO:0000313" key="5">
    <source>
        <dbReference type="EMBL" id="GGX15253.1"/>
    </source>
</evidence>
<reference evidence="5 6" key="1">
    <citation type="journal article" date="2014" name="Int. J. Syst. Evol. Microbiol.">
        <title>Complete genome sequence of Corynebacterium casei LMG S-19264T (=DSM 44701T), isolated from a smear-ripened cheese.</title>
        <authorList>
            <consortium name="US DOE Joint Genome Institute (JGI-PGF)"/>
            <person name="Walter F."/>
            <person name="Albersmeier A."/>
            <person name="Kalinowski J."/>
            <person name="Ruckert C."/>
        </authorList>
    </citation>
    <scope>NUCLEOTIDE SEQUENCE [LARGE SCALE GENOMIC DNA]</scope>
    <source>
        <strain evidence="5 6">KCTC 12285</strain>
    </source>
</reference>
<dbReference type="GO" id="GO:0005829">
    <property type="term" value="C:cytosol"/>
    <property type="evidence" value="ECO:0007669"/>
    <property type="project" value="TreeGrafter"/>
</dbReference>
<dbReference type="Gene3D" id="3.30.70.920">
    <property type="match status" value="1"/>
</dbReference>
<gene>
    <name evidence="5" type="ORF">GCM10007384_16170</name>
</gene>
<dbReference type="InterPro" id="IPR000485">
    <property type="entry name" value="AsnC-type_HTH_dom"/>
</dbReference>
<accession>A0A918N3M9</accession>
<evidence type="ECO:0000256" key="1">
    <source>
        <dbReference type="ARBA" id="ARBA00023015"/>
    </source>
</evidence>
<dbReference type="InterPro" id="IPR011991">
    <property type="entry name" value="ArsR-like_HTH"/>
</dbReference>
<dbReference type="PANTHER" id="PTHR30154">
    <property type="entry name" value="LEUCINE-RESPONSIVE REGULATORY PROTEIN"/>
    <property type="match status" value="1"/>
</dbReference>
<name>A0A918N3M9_9FLAO</name>
<keyword evidence="3" id="KW-0804">Transcription</keyword>
<dbReference type="GO" id="GO:0043565">
    <property type="term" value="F:sequence-specific DNA binding"/>
    <property type="evidence" value="ECO:0007669"/>
    <property type="project" value="InterPro"/>
</dbReference>
<dbReference type="SUPFAM" id="SSF54909">
    <property type="entry name" value="Dimeric alpha+beta barrel"/>
    <property type="match status" value="1"/>
</dbReference>
<dbReference type="InterPro" id="IPR036388">
    <property type="entry name" value="WH-like_DNA-bd_sf"/>
</dbReference>
<dbReference type="InterPro" id="IPR019888">
    <property type="entry name" value="Tscrpt_reg_AsnC-like"/>
</dbReference>
<keyword evidence="6" id="KW-1185">Reference proteome</keyword>
<evidence type="ECO:0000313" key="6">
    <source>
        <dbReference type="Proteomes" id="UP000601108"/>
    </source>
</evidence>
<comment type="caution">
    <text evidence="5">The sequence shown here is derived from an EMBL/GenBank/DDBJ whole genome shotgun (WGS) entry which is preliminary data.</text>
</comment>
<sequence>MKLDQKDIQILKLLQNNARLSNKEVAAELDIAPSTCHERLKRLTREGFFRAFNANLNLKKLDINVQVMVSVRLNKHEREVVNSFIKRTRTLKGVIKFYHMAGDTDFMIHIGVKDSEDLRSFILDKLANFSYIDHIETAMIFYDECVCNLSIFESEVLE</sequence>
<organism evidence="5 6">
    <name type="scientific">Aquimarina muelleri</name>
    <dbReference type="NCBI Taxonomy" id="279356"/>
    <lineage>
        <taxon>Bacteria</taxon>
        <taxon>Pseudomonadati</taxon>
        <taxon>Bacteroidota</taxon>
        <taxon>Flavobacteriia</taxon>
        <taxon>Flavobacteriales</taxon>
        <taxon>Flavobacteriaceae</taxon>
        <taxon>Aquimarina</taxon>
    </lineage>
</organism>